<dbReference type="OrthoDB" id="1722131at2759"/>
<protein>
    <submittedName>
        <fullName evidence="1">Uncharacterized protein</fullName>
    </submittedName>
</protein>
<proteinExistence type="predicted"/>
<dbReference type="PANTHER" id="PTHR31513">
    <property type="entry name" value="EPHRIN TYPE-B RECEPTOR"/>
    <property type="match status" value="1"/>
</dbReference>
<keyword evidence="2" id="KW-1185">Reference proteome</keyword>
<dbReference type="Proteomes" id="UP000447434">
    <property type="component" value="Chromosome 3"/>
</dbReference>
<organism evidence="1 2">
    <name type="scientific">Lupinus albus</name>
    <name type="common">White lupine</name>
    <name type="synonym">Lupinus termis</name>
    <dbReference type="NCBI Taxonomy" id="3870"/>
    <lineage>
        <taxon>Eukaryota</taxon>
        <taxon>Viridiplantae</taxon>
        <taxon>Streptophyta</taxon>
        <taxon>Embryophyta</taxon>
        <taxon>Tracheophyta</taxon>
        <taxon>Spermatophyta</taxon>
        <taxon>Magnoliopsida</taxon>
        <taxon>eudicotyledons</taxon>
        <taxon>Gunneridae</taxon>
        <taxon>Pentapetalae</taxon>
        <taxon>rosids</taxon>
        <taxon>fabids</taxon>
        <taxon>Fabales</taxon>
        <taxon>Fabaceae</taxon>
        <taxon>Papilionoideae</taxon>
        <taxon>50 kb inversion clade</taxon>
        <taxon>genistoids sensu lato</taxon>
        <taxon>core genistoids</taxon>
        <taxon>Genisteae</taxon>
        <taxon>Lupinus</taxon>
    </lineage>
</organism>
<gene>
    <name evidence="1" type="ORF">Lalb_Chr03g0038331</name>
</gene>
<dbReference type="PANTHER" id="PTHR31513:SF1">
    <property type="entry name" value="EPHRIN TYPE-B RECEPTOR"/>
    <property type="match status" value="1"/>
</dbReference>
<evidence type="ECO:0000313" key="2">
    <source>
        <dbReference type="Proteomes" id="UP000447434"/>
    </source>
</evidence>
<comment type="caution">
    <text evidence="1">The sequence shown here is derived from an EMBL/GenBank/DDBJ whole genome shotgun (WGS) entry which is preliminary data.</text>
</comment>
<sequence>MPRFRFFFSIIVISILAVVVFADERDFEISDFDFYWTLSHQDYSPPAPPPPPPHPSSVSCVEDLGGVGSLDTTWKIVNNANNTRDVYIAGKGNFNILPGVKFHCEIPGCIITVNVTGNFSLGANTSIVTGAFEMEADNVVFENGTLINNTGMAGDPPPQTSGTPQGIDGGGGVLRCTVMRWCIAVRGDAMLCCGGAATVQLVCGGLVVVNEILVFWDE</sequence>
<dbReference type="EMBL" id="WOCE01000003">
    <property type="protein sequence ID" value="KAE9617721.1"/>
    <property type="molecule type" value="Genomic_DNA"/>
</dbReference>
<name>A0A6A5PFT9_LUPAL</name>
<accession>A0A6A5PFT9</accession>
<dbReference type="AlphaFoldDB" id="A0A6A5PFT9"/>
<reference evidence="2" key="1">
    <citation type="journal article" date="2020" name="Nat. Commun.">
        <title>Genome sequence of the cluster root forming white lupin.</title>
        <authorList>
            <person name="Hufnagel B."/>
            <person name="Marques A."/>
            <person name="Soriano A."/>
            <person name="Marques L."/>
            <person name="Divol F."/>
            <person name="Doumas P."/>
            <person name="Sallet E."/>
            <person name="Mancinotti D."/>
            <person name="Carrere S."/>
            <person name="Marande W."/>
            <person name="Arribat S."/>
            <person name="Keller J."/>
            <person name="Huneau C."/>
            <person name="Blein T."/>
            <person name="Aime D."/>
            <person name="Laguerre M."/>
            <person name="Taylor J."/>
            <person name="Schubert V."/>
            <person name="Nelson M."/>
            <person name="Geu-Flores F."/>
            <person name="Crespi M."/>
            <person name="Gallardo-Guerrero K."/>
            <person name="Delaux P.-M."/>
            <person name="Salse J."/>
            <person name="Berges H."/>
            <person name="Guyot R."/>
            <person name="Gouzy J."/>
            <person name="Peret B."/>
        </authorList>
    </citation>
    <scope>NUCLEOTIDE SEQUENCE [LARGE SCALE GENOMIC DNA]</scope>
    <source>
        <strain evidence="2">cv. Amiga</strain>
    </source>
</reference>
<evidence type="ECO:0000313" key="1">
    <source>
        <dbReference type="EMBL" id="KAE9617721.1"/>
    </source>
</evidence>